<evidence type="ECO:0000313" key="3">
    <source>
        <dbReference type="Proteomes" id="UP000215158"/>
    </source>
</evidence>
<reference evidence="2 3" key="1">
    <citation type="submission" date="2017-08" db="EMBL/GenBank/DDBJ databases">
        <title>Identification and genetic characteristics of simultaneous BTEX- and naphthalene-degrading Paraburkholderia sp. BN5 isolated from petroleum-contaminated soil.</title>
        <authorList>
            <person name="Lee Y."/>
            <person name="Jeon C.O."/>
        </authorList>
    </citation>
    <scope>NUCLEOTIDE SEQUENCE [LARGE SCALE GENOMIC DNA]</scope>
    <source>
        <strain evidence="2 3">BN5</strain>
    </source>
</reference>
<dbReference type="InterPro" id="IPR013762">
    <property type="entry name" value="Integrase-like_cat_sf"/>
</dbReference>
<dbReference type="GO" id="GO:0015074">
    <property type="term" value="P:DNA integration"/>
    <property type="evidence" value="ECO:0007669"/>
    <property type="project" value="InterPro"/>
</dbReference>
<organism evidence="2 3">
    <name type="scientific">Paraburkholderia aromaticivorans</name>
    <dbReference type="NCBI Taxonomy" id="2026199"/>
    <lineage>
        <taxon>Bacteria</taxon>
        <taxon>Pseudomonadati</taxon>
        <taxon>Pseudomonadota</taxon>
        <taxon>Betaproteobacteria</taxon>
        <taxon>Burkholderiales</taxon>
        <taxon>Burkholderiaceae</taxon>
        <taxon>Paraburkholderia</taxon>
    </lineage>
</organism>
<keyword evidence="1" id="KW-0233">DNA recombination</keyword>
<evidence type="ECO:0000256" key="1">
    <source>
        <dbReference type="ARBA" id="ARBA00023172"/>
    </source>
</evidence>
<protein>
    <submittedName>
        <fullName evidence="2">Integrase</fullName>
    </submittedName>
</protein>
<dbReference type="EMBL" id="CP022989">
    <property type="protein sequence ID" value="ASV96740.1"/>
    <property type="molecule type" value="Genomic_DNA"/>
</dbReference>
<evidence type="ECO:0000313" key="2">
    <source>
        <dbReference type="EMBL" id="ASV96740.1"/>
    </source>
</evidence>
<dbReference type="SUPFAM" id="SSF56349">
    <property type="entry name" value="DNA breaking-rejoining enzymes"/>
    <property type="match status" value="1"/>
</dbReference>
<proteinExistence type="predicted"/>
<sequence>MARLESIRFMPHRSAILNSRVVWTPVTRGKVIDALPQIFWGNGMPWREANLWALERAASAEVDIRTVQTSATSLYAYAKWLEETETEWWDFPPRKADRCLVRYRGALIEARANGELAPSTASQRMRVVVSFYRWLKARGLLSSTLPTWQERIVGIRLVDPIGFERTIAVNTTDLSIPNRAAVGERLEDGLLPITAADRDAVLAFARDNASEELFLMLTLGFFTGMRLGSLTDLKVRTLSNAAPDPSIAGLFRLAVGPGADPPVATKFGVTGQIWITRTHLDRLEEYVHSVRRLEREAKAMPQHRDLVFLSRFGNPYAQRGSDKSVAMNVEMHAFKKLAVANGLAAMRGFRFHQSRSTFATELARIAIRAGGAVNAIAMVKEALLHKHEATSLKYIRFVEKAPAKEDVANAFTREFLGLLSRRESTADD</sequence>
<dbReference type="KEGG" id="parb:CJU94_00225"/>
<dbReference type="RefSeq" id="WP_095417047.1">
    <property type="nucleotide sequence ID" value="NZ_CP022989.1"/>
</dbReference>
<dbReference type="InterPro" id="IPR011010">
    <property type="entry name" value="DNA_brk_join_enz"/>
</dbReference>
<dbReference type="AlphaFoldDB" id="A0A248VCZ6"/>
<dbReference type="GO" id="GO:0006310">
    <property type="term" value="P:DNA recombination"/>
    <property type="evidence" value="ECO:0007669"/>
    <property type="project" value="UniProtKB-KW"/>
</dbReference>
<gene>
    <name evidence="2" type="ORF">CJU94_00225</name>
</gene>
<name>A0A248VCZ6_9BURK</name>
<dbReference type="GO" id="GO:0003677">
    <property type="term" value="F:DNA binding"/>
    <property type="evidence" value="ECO:0007669"/>
    <property type="project" value="InterPro"/>
</dbReference>
<accession>A0A248VCZ6</accession>
<dbReference type="OrthoDB" id="8823540at2"/>
<keyword evidence="3" id="KW-1185">Reference proteome</keyword>
<dbReference type="Proteomes" id="UP000215158">
    <property type="component" value="Chromosome 1"/>
</dbReference>
<dbReference type="Gene3D" id="1.10.443.10">
    <property type="entry name" value="Intergrase catalytic core"/>
    <property type="match status" value="1"/>
</dbReference>